<dbReference type="Proteomes" id="UP000533598">
    <property type="component" value="Unassembled WGS sequence"/>
</dbReference>
<dbReference type="Gene3D" id="2.120.10.30">
    <property type="entry name" value="TolB, C-terminal domain"/>
    <property type="match status" value="1"/>
</dbReference>
<name>A0A7W7C437_9PSEU</name>
<organism evidence="3 4">
    <name type="scientific">Crossiella cryophila</name>
    <dbReference type="NCBI Taxonomy" id="43355"/>
    <lineage>
        <taxon>Bacteria</taxon>
        <taxon>Bacillati</taxon>
        <taxon>Actinomycetota</taxon>
        <taxon>Actinomycetes</taxon>
        <taxon>Pseudonocardiales</taxon>
        <taxon>Pseudonocardiaceae</taxon>
        <taxon>Crossiella</taxon>
    </lineage>
</organism>
<reference evidence="3 4" key="1">
    <citation type="submission" date="2020-08" db="EMBL/GenBank/DDBJ databases">
        <title>Sequencing the genomes of 1000 actinobacteria strains.</title>
        <authorList>
            <person name="Klenk H.-P."/>
        </authorList>
    </citation>
    <scope>NUCLEOTIDE SEQUENCE [LARGE SCALE GENOMIC DNA]</scope>
    <source>
        <strain evidence="3 4">DSM 44230</strain>
    </source>
</reference>
<gene>
    <name evidence="3" type="ORF">HNR67_000291</name>
</gene>
<dbReference type="EMBL" id="JACHMH010000001">
    <property type="protein sequence ID" value="MBB4674173.1"/>
    <property type="molecule type" value="Genomic_DNA"/>
</dbReference>
<dbReference type="PANTHER" id="PTHR19328:SF13">
    <property type="entry name" value="HIPL1 PROTEIN"/>
    <property type="match status" value="1"/>
</dbReference>
<dbReference type="InterPro" id="IPR011041">
    <property type="entry name" value="Quinoprot_gluc/sorb_DH_b-prop"/>
</dbReference>
<feature type="domain" description="Glucose/Sorbosone dehydrogenase" evidence="2">
    <location>
        <begin position="44"/>
        <end position="382"/>
    </location>
</feature>
<evidence type="ECO:0000256" key="1">
    <source>
        <dbReference type="SAM" id="SignalP"/>
    </source>
</evidence>
<dbReference type="Pfam" id="PF07995">
    <property type="entry name" value="GSDH"/>
    <property type="match status" value="1"/>
</dbReference>
<comment type="caution">
    <text evidence="3">The sequence shown here is derived from an EMBL/GenBank/DDBJ whole genome shotgun (WGS) entry which is preliminary data.</text>
</comment>
<dbReference type="SUPFAM" id="SSF50952">
    <property type="entry name" value="Soluble quinoprotein glucose dehydrogenase"/>
    <property type="match status" value="1"/>
</dbReference>
<accession>A0A7W7C437</accession>
<protein>
    <submittedName>
        <fullName evidence="3">Glucose/arabinose dehydrogenase</fullName>
    </submittedName>
</protein>
<dbReference type="AlphaFoldDB" id="A0A7W7C437"/>
<dbReference type="RefSeq" id="WP_185000198.1">
    <property type="nucleotide sequence ID" value="NZ_BAAAUI010000011.1"/>
</dbReference>
<keyword evidence="4" id="KW-1185">Reference proteome</keyword>
<dbReference type="InterPro" id="IPR012938">
    <property type="entry name" value="Glc/Sorbosone_DH"/>
</dbReference>
<evidence type="ECO:0000313" key="3">
    <source>
        <dbReference type="EMBL" id="MBB4674173.1"/>
    </source>
</evidence>
<feature type="signal peptide" evidence="1">
    <location>
        <begin position="1"/>
        <end position="21"/>
    </location>
</feature>
<evidence type="ECO:0000313" key="4">
    <source>
        <dbReference type="Proteomes" id="UP000533598"/>
    </source>
</evidence>
<keyword evidence="1" id="KW-0732">Signal</keyword>
<dbReference type="PROSITE" id="PS51257">
    <property type="entry name" value="PROKAR_LIPOPROTEIN"/>
    <property type="match status" value="1"/>
</dbReference>
<dbReference type="PANTHER" id="PTHR19328">
    <property type="entry name" value="HEDGEHOG-INTERACTING PROTEIN"/>
    <property type="match status" value="1"/>
</dbReference>
<dbReference type="InterPro" id="IPR011042">
    <property type="entry name" value="6-blade_b-propeller_TolB-like"/>
</dbReference>
<feature type="chain" id="PRO_5038559140" evidence="1">
    <location>
        <begin position="22"/>
        <end position="390"/>
    </location>
</feature>
<proteinExistence type="predicted"/>
<evidence type="ECO:0000259" key="2">
    <source>
        <dbReference type="Pfam" id="PF07995"/>
    </source>
</evidence>
<sequence length="390" mass="40578">MYSRLAIIGVSVLLTAGCAGGVGGSAPSTSPSPSLAVEVVTDKLTHGWEIGFLPDGQVLVSQRPGRLALLSGSRPGASVTEVRADFADVLVRGEGGLLGMVVHPDFATSRRFTTCQTYQQDDRPVDVRLITWTLAADGRSATRSPNPLLTGLPVSNGRHSGCRLQLAPDGALLVGTGDAAQAAAAQDRHGLGGKVLRIDLNTGAAAPGNPFATSGDARERLIHTFGHRNVQGLAVRPGGDQVFAAEHGPTRDDEVNLLKAGANYGWDPAQGGTVTSYDESVPMTDTERFPDAVPAVWSSGSSTEAVCAVDFLSGANWGELDGVLAMTTLKGSKLLLLSLDATGAVKSVSAPRELDDTHGRLRAARRGPDGALYVTTTNGTGDKLLRITRR</sequence>